<evidence type="ECO:0000256" key="4">
    <source>
        <dbReference type="ARBA" id="ARBA00022833"/>
    </source>
</evidence>
<sequence>MTQKVDSIILARWVAPVDAQEKVFDNYGVALTDGNIVALDTHKNLKQQYSANHYYELPDHLLIPGLINAHTHAAMNLLKGFADDLPLMTWLQQHIWPAESKMMSDKFVYQGTQLAIAEMLKSGTTCFNDMYFMPDMAAKAALESGIRANVGLTVIDFPTAWAKDANEYIQKGLAVFDNFKGEDALSFSFAPHAPYTVSDDTLKRLGTLSQELDLTLHMHVHETAHEVSESIKQFDCRPLTRLHNLGLLSPAFQAVHMTQVIDDDVTLLQQTGSHVMHCPESNMKLASGICPVGKLTSAAINLAMGTDGSASNNDLDMLGEMRSASLLAKVGSGDASSFSARQALNAATLGGAKALGIDNKCGSIEVGKQADLCAINLNHIATSPVFDAVATLVYSATRDQVSHVWTRGTLQLEDGDLTRINENDCFAMASHWHDRLLKELRD</sequence>
<comment type="similarity">
    <text evidence="1">Belongs to the metallo-dependent hydrolases superfamily. ATZ/TRZ family.</text>
</comment>
<dbReference type="GO" id="GO:0019239">
    <property type="term" value="F:deaminase activity"/>
    <property type="evidence" value="ECO:0007669"/>
    <property type="project" value="UniProtKB-ARBA"/>
</dbReference>
<dbReference type="FunFam" id="3.20.20.140:FF:000014">
    <property type="entry name" value="5-methylthioadenosine/S-adenosylhomocysteine deaminase"/>
    <property type="match status" value="1"/>
</dbReference>
<evidence type="ECO:0000256" key="2">
    <source>
        <dbReference type="ARBA" id="ARBA00022723"/>
    </source>
</evidence>
<evidence type="ECO:0000313" key="7">
    <source>
        <dbReference type="Proteomes" id="UP000245790"/>
    </source>
</evidence>
<dbReference type="CDD" id="cd01298">
    <property type="entry name" value="ATZ_TRZ_like"/>
    <property type="match status" value="1"/>
</dbReference>
<dbReference type="Gene3D" id="2.30.40.10">
    <property type="entry name" value="Urease, subunit C, domain 1"/>
    <property type="match status" value="1"/>
</dbReference>
<evidence type="ECO:0000313" key="6">
    <source>
        <dbReference type="EMBL" id="PWK50850.1"/>
    </source>
</evidence>
<dbReference type="PANTHER" id="PTHR43794:SF11">
    <property type="entry name" value="AMIDOHYDROLASE-RELATED DOMAIN-CONTAINING PROTEIN"/>
    <property type="match status" value="1"/>
</dbReference>
<dbReference type="GO" id="GO:0046872">
    <property type="term" value="F:metal ion binding"/>
    <property type="evidence" value="ECO:0007669"/>
    <property type="project" value="UniProtKB-KW"/>
</dbReference>
<keyword evidence="3" id="KW-0378">Hydrolase</keyword>
<keyword evidence="7" id="KW-1185">Reference proteome</keyword>
<evidence type="ECO:0000256" key="3">
    <source>
        <dbReference type="ARBA" id="ARBA00022801"/>
    </source>
</evidence>
<comment type="caution">
    <text evidence="6">The sequence shown here is derived from an EMBL/GenBank/DDBJ whole genome shotgun (WGS) entry which is preliminary data.</text>
</comment>
<dbReference type="AlphaFoldDB" id="A0A316FTB5"/>
<gene>
    <name evidence="6" type="ORF">C8D97_106138</name>
</gene>
<dbReference type="Proteomes" id="UP000245790">
    <property type="component" value="Unassembled WGS sequence"/>
</dbReference>
<dbReference type="SUPFAM" id="SSF51556">
    <property type="entry name" value="Metallo-dependent hydrolases"/>
    <property type="match status" value="1"/>
</dbReference>
<dbReference type="EMBL" id="QGGU01000006">
    <property type="protein sequence ID" value="PWK50850.1"/>
    <property type="molecule type" value="Genomic_DNA"/>
</dbReference>
<dbReference type="OrthoDB" id="9787621at2"/>
<feature type="domain" description="Amidohydrolase-related" evidence="5">
    <location>
        <begin position="62"/>
        <end position="409"/>
    </location>
</feature>
<dbReference type="GO" id="GO:0016814">
    <property type="term" value="F:hydrolase activity, acting on carbon-nitrogen (but not peptide) bonds, in cyclic amidines"/>
    <property type="evidence" value="ECO:0007669"/>
    <property type="project" value="UniProtKB-ARBA"/>
</dbReference>
<dbReference type="InterPro" id="IPR011059">
    <property type="entry name" value="Metal-dep_hydrolase_composite"/>
</dbReference>
<dbReference type="Pfam" id="PF01979">
    <property type="entry name" value="Amidohydro_1"/>
    <property type="match status" value="1"/>
</dbReference>
<keyword evidence="4" id="KW-0862">Zinc</keyword>
<proteinExistence type="inferred from homology"/>
<protein>
    <submittedName>
        <fullName evidence="6">5-methylthioadenosine/S-adenosylhomocysteine deaminase</fullName>
    </submittedName>
</protein>
<dbReference type="Gene3D" id="3.20.20.140">
    <property type="entry name" value="Metal-dependent hydrolases"/>
    <property type="match status" value="1"/>
</dbReference>
<dbReference type="NCBIfam" id="NF006549">
    <property type="entry name" value="PRK09045.1"/>
    <property type="match status" value="1"/>
</dbReference>
<name>A0A316FTB5_9GAMM</name>
<accession>A0A316FTB5</accession>
<dbReference type="RefSeq" id="WP_109763512.1">
    <property type="nucleotide sequence ID" value="NZ_QGGU01000006.1"/>
</dbReference>
<keyword evidence="2" id="KW-0479">Metal-binding</keyword>
<dbReference type="SUPFAM" id="SSF51338">
    <property type="entry name" value="Composite domain of metallo-dependent hydrolases"/>
    <property type="match status" value="1"/>
</dbReference>
<dbReference type="PANTHER" id="PTHR43794">
    <property type="entry name" value="AMINOHYDROLASE SSNA-RELATED"/>
    <property type="match status" value="1"/>
</dbReference>
<dbReference type="InterPro" id="IPR050287">
    <property type="entry name" value="MTA/SAH_deaminase"/>
</dbReference>
<evidence type="ECO:0000256" key="1">
    <source>
        <dbReference type="ARBA" id="ARBA00006745"/>
    </source>
</evidence>
<reference evidence="6 7" key="1">
    <citation type="submission" date="2018-05" db="EMBL/GenBank/DDBJ databases">
        <title>Genomic Encyclopedia of Type Strains, Phase IV (KMG-IV): sequencing the most valuable type-strain genomes for metagenomic binning, comparative biology and taxonomic classification.</title>
        <authorList>
            <person name="Goeker M."/>
        </authorList>
    </citation>
    <scope>NUCLEOTIDE SEQUENCE [LARGE SCALE GENOMIC DNA]</scope>
    <source>
        <strain evidence="6 7">DSM 25350</strain>
    </source>
</reference>
<organism evidence="6 7">
    <name type="scientific">Pleionea mediterranea</name>
    <dbReference type="NCBI Taxonomy" id="523701"/>
    <lineage>
        <taxon>Bacteria</taxon>
        <taxon>Pseudomonadati</taxon>
        <taxon>Pseudomonadota</taxon>
        <taxon>Gammaproteobacteria</taxon>
        <taxon>Oceanospirillales</taxon>
        <taxon>Pleioneaceae</taxon>
        <taxon>Pleionea</taxon>
    </lineage>
</organism>
<dbReference type="InterPro" id="IPR032466">
    <property type="entry name" value="Metal_Hydrolase"/>
</dbReference>
<evidence type="ECO:0000259" key="5">
    <source>
        <dbReference type="Pfam" id="PF01979"/>
    </source>
</evidence>
<dbReference type="InterPro" id="IPR006680">
    <property type="entry name" value="Amidohydro-rel"/>
</dbReference>